<evidence type="ECO:0000313" key="2">
    <source>
        <dbReference type="EMBL" id="MEU5707161.1"/>
    </source>
</evidence>
<evidence type="ECO:0008006" key="4">
    <source>
        <dbReference type="Google" id="ProtNLM"/>
    </source>
</evidence>
<evidence type="ECO:0000313" key="3">
    <source>
        <dbReference type="Proteomes" id="UP001551011"/>
    </source>
</evidence>
<feature type="chain" id="PRO_5046632585" description="Secreted protein" evidence="1">
    <location>
        <begin position="28"/>
        <end position="95"/>
    </location>
</feature>
<sequence>MHKLRMAAVLVAAFGSVGLLGAGAAHADQGWGKGGDKFDVQQSSTCSSHDLNLDILGEVGIGNGLGGNLLNGEGNPGAQATHIGSTMGCNNSFGG</sequence>
<evidence type="ECO:0000256" key="1">
    <source>
        <dbReference type="SAM" id="SignalP"/>
    </source>
</evidence>
<comment type="caution">
    <text evidence="2">The sequence shown here is derived from an EMBL/GenBank/DDBJ whole genome shotgun (WGS) entry which is preliminary data.</text>
</comment>
<keyword evidence="3" id="KW-1185">Reference proteome</keyword>
<reference evidence="2 3" key="1">
    <citation type="submission" date="2024-06" db="EMBL/GenBank/DDBJ databases">
        <title>The Natural Products Discovery Center: Release of the First 8490 Sequenced Strains for Exploring Actinobacteria Biosynthetic Diversity.</title>
        <authorList>
            <person name="Kalkreuter E."/>
            <person name="Kautsar S.A."/>
            <person name="Yang D."/>
            <person name="Bader C.D."/>
            <person name="Teijaro C.N."/>
            <person name="Fluegel L."/>
            <person name="Davis C.M."/>
            <person name="Simpson J.R."/>
            <person name="Lauterbach L."/>
            <person name="Steele A.D."/>
            <person name="Gui C."/>
            <person name="Meng S."/>
            <person name="Li G."/>
            <person name="Viehrig K."/>
            <person name="Ye F."/>
            <person name="Su P."/>
            <person name="Kiefer A.F."/>
            <person name="Nichols A."/>
            <person name="Cepeda A.J."/>
            <person name="Yan W."/>
            <person name="Fan B."/>
            <person name="Jiang Y."/>
            <person name="Adhikari A."/>
            <person name="Zheng C.-J."/>
            <person name="Schuster L."/>
            <person name="Cowan T.M."/>
            <person name="Smanski M.J."/>
            <person name="Chevrette M.G."/>
            <person name="De Carvalho L.P.S."/>
            <person name="Shen B."/>
        </authorList>
    </citation>
    <scope>NUCLEOTIDE SEQUENCE [LARGE SCALE GENOMIC DNA]</scope>
    <source>
        <strain evidence="2 3">NPDC020594</strain>
    </source>
</reference>
<dbReference type="EMBL" id="JBFAEG010000006">
    <property type="protein sequence ID" value="MEU5707161.1"/>
    <property type="molecule type" value="Genomic_DNA"/>
</dbReference>
<name>A0ABV3A5F1_9ACTN</name>
<proteinExistence type="predicted"/>
<accession>A0ABV3A5F1</accession>
<dbReference type="RefSeq" id="WP_031028723.1">
    <property type="nucleotide sequence ID" value="NZ_JBEXDP010000014.1"/>
</dbReference>
<gene>
    <name evidence="2" type="ORF">AB0H04_09760</name>
</gene>
<organism evidence="2 3">
    <name type="scientific">Streptomyces flaveolus</name>
    <dbReference type="NCBI Taxonomy" id="67297"/>
    <lineage>
        <taxon>Bacteria</taxon>
        <taxon>Bacillati</taxon>
        <taxon>Actinomycetota</taxon>
        <taxon>Actinomycetes</taxon>
        <taxon>Kitasatosporales</taxon>
        <taxon>Streptomycetaceae</taxon>
        <taxon>Streptomyces</taxon>
    </lineage>
</organism>
<keyword evidence="1" id="KW-0732">Signal</keyword>
<feature type="signal peptide" evidence="1">
    <location>
        <begin position="1"/>
        <end position="27"/>
    </location>
</feature>
<protein>
    <recommendedName>
        <fullName evidence="4">Secreted protein</fullName>
    </recommendedName>
</protein>
<dbReference type="Proteomes" id="UP001551011">
    <property type="component" value="Unassembled WGS sequence"/>
</dbReference>